<dbReference type="RefSeq" id="WP_199467466.1">
    <property type="nucleotide sequence ID" value="NZ_JAEMNX010000005.1"/>
</dbReference>
<organism evidence="3 4">
    <name type="scientific">Marinomonas transparens</name>
    <dbReference type="NCBI Taxonomy" id="2795388"/>
    <lineage>
        <taxon>Bacteria</taxon>
        <taxon>Pseudomonadati</taxon>
        <taxon>Pseudomonadota</taxon>
        <taxon>Gammaproteobacteria</taxon>
        <taxon>Oceanospirillales</taxon>
        <taxon>Oceanospirillaceae</taxon>
        <taxon>Marinomonas</taxon>
    </lineage>
</organism>
<evidence type="ECO:0000256" key="1">
    <source>
        <dbReference type="SAM" id="SignalP"/>
    </source>
</evidence>
<dbReference type="Proteomes" id="UP000628710">
    <property type="component" value="Unassembled WGS sequence"/>
</dbReference>
<accession>A0A934JU19</accession>
<sequence length="154" mass="17354">MLHYIGLVVMLLASTFALASEPVSTSFWGNTAIGGHDATAYYQADMDRRSRLVKGEKRYRVSWQGADWYFASQASADKFSANPTSYVPHYNGFCANALSLGEGKVKTGGEVWEFFGDELYLFYAEGGRQRWLNGDWQAYKHVADEAWSQILLKN</sequence>
<dbReference type="InterPro" id="IPR007029">
    <property type="entry name" value="YHS_dom"/>
</dbReference>
<name>A0A934JU19_9GAMM</name>
<dbReference type="NCBIfam" id="NF041384">
    <property type="entry name" value="YHS_seleno_dom"/>
    <property type="match status" value="1"/>
</dbReference>
<keyword evidence="1" id="KW-0732">Signal</keyword>
<feature type="signal peptide" evidence="1">
    <location>
        <begin position="1"/>
        <end position="19"/>
    </location>
</feature>
<evidence type="ECO:0000313" key="4">
    <source>
        <dbReference type="Proteomes" id="UP000628710"/>
    </source>
</evidence>
<dbReference type="Pfam" id="PF04945">
    <property type="entry name" value="YHS"/>
    <property type="match status" value="1"/>
</dbReference>
<keyword evidence="4" id="KW-1185">Reference proteome</keyword>
<protein>
    <submittedName>
        <fullName evidence="3">YHS domain-containing protein</fullName>
    </submittedName>
</protein>
<dbReference type="EMBL" id="JAEMNX010000005">
    <property type="protein sequence ID" value="MBJ7537319.1"/>
    <property type="molecule type" value="Genomic_DNA"/>
</dbReference>
<evidence type="ECO:0000313" key="3">
    <source>
        <dbReference type="EMBL" id="MBJ7537319.1"/>
    </source>
</evidence>
<evidence type="ECO:0000259" key="2">
    <source>
        <dbReference type="Pfam" id="PF04945"/>
    </source>
</evidence>
<dbReference type="AlphaFoldDB" id="A0A934JU19"/>
<proteinExistence type="predicted"/>
<feature type="chain" id="PRO_5037001057" evidence="1">
    <location>
        <begin position="20"/>
        <end position="154"/>
    </location>
</feature>
<feature type="domain" description="YHS" evidence="2">
    <location>
        <begin position="49"/>
        <end position="89"/>
    </location>
</feature>
<comment type="caution">
    <text evidence="3">The sequence shown here is derived from an EMBL/GenBank/DDBJ whole genome shotgun (WGS) entry which is preliminary data.</text>
</comment>
<gene>
    <name evidence="3" type="ORF">I8J31_06450</name>
</gene>
<reference evidence="3" key="1">
    <citation type="submission" date="2020-12" db="EMBL/GenBank/DDBJ databases">
        <title>Marinomonas arctica sp. nov., a psychrotolerant bacterium isolated from the Arctic.</title>
        <authorList>
            <person name="Zhang Y."/>
        </authorList>
    </citation>
    <scope>NUCLEOTIDE SEQUENCE</scope>
    <source>
        <strain evidence="3">C1424</strain>
    </source>
</reference>